<name>A0A5M3MS41_CONPW</name>
<feature type="compositionally biased region" description="Polar residues" evidence="1">
    <location>
        <begin position="304"/>
        <end position="316"/>
    </location>
</feature>
<feature type="region of interest" description="Disordered" evidence="1">
    <location>
        <begin position="1"/>
        <end position="21"/>
    </location>
</feature>
<dbReference type="GeneID" id="19209027"/>
<dbReference type="AlphaFoldDB" id="A0A5M3MS41"/>
<dbReference type="KEGG" id="cput:CONPUDRAFT_72317"/>
<evidence type="ECO:0000313" key="3">
    <source>
        <dbReference type="EMBL" id="EIW81968.1"/>
    </source>
</evidence>
<gene>
    <name evidence="3" type="ORF">CONPUDRAFT_72317</name>
</gene>
<reference evidence="4" key="1">
    <citation type="journal article" date="2012" name="Science">
        <title>The Paleozoic origin of enzymatic lignin decomposition reconstructed from 31 fungal genomes.</title>
        <authorList>
            <person name="Floudas D."/>
            <person name="Binder M."/>
            <person name="Riley R."/>
            <person name="Barry K."/>
            <person name="Blanchette R.A."/>
            <person name="Henrissat B."/>
            <person name="Martinez A.T."/>
            <person name="Otillar R."/>
            <person name="Spatafora J.W."/>
            <person name="Yadav J.S."/>
            <person name="Aerts A."/>
            <person name="Benoit I."/>
            <person name="Boyd A."/>
            <person name="Carlson A."/>
            <person name="Copeland A."/>
            <person name="Coutinho P.M."/>
            <person name="de Vries R.P."/>
            <person name="Ferreira P."/>
            <person name="Findley K."/>
            <person name="Foster B."/>
            <person name="Gaskell J."/>
            <person name="Glotzer D."/>
            <person name="Gorecki P."/>
            <person name="Heitman J."/>
            <person name="Hesse C."/>
            <person name="Hori C."/>
            <person name="Igarashi K."/>
            <person name="Jurgens J.A."/>
            <person name="Kallen N."/>
            <person name="Kersten P."/>
            <person name="Kohler A."/>
            <person name="Kuees U."/>
            <person name="Kumar T.K.A."/>
            <person name="Kuo A."/>
            <person name="LaButti K."/>
            <person name="Larrondo L.F."/>
            <person name="Lindquist E."/>
            <person name="Ling A."/>
            <person name="Lombard V."/>
            <person name="Lucas S."/>
            <person name="Lundell T."/>
            <person name="Martin R."/>
            <person name="McLaughlin D.J."/>
            <person name="Morgenstern I."/>
            <person name="Morin E."/>
            <person name="Murat C."/>
            <person name="Nagy L.G."/>
            <person name="Nolan M."/>
            <person name="Ohm R.A."/>
            <person name="Patyshakuliyeva A."/>
            <person name="Rokas A."/>
            <person name="Ruiz-Duenas F.J."/>
            <person name="Sabat G."/>
            <person name="Salamov A."/>
            <person name="Samejima M."/>
            <person name="Schmutz J."/>
            <person name="Slot J.C."/>
            <person name="St John F."/>
            <person name="Stenlid J."/>
            <person name="Sun H."/>
            <person name="Sun S."/>
            <person name="Syed K."/>
            <person name="Tsang A."/>
            <person name="Wiebenga A."/>
            <person name="Young D."/>
            <person name="Pisabarro A."/>
            <person name="Eastwood D.C."/>
            <person name="Martin F."/>
            <person name="Cullen D."/>
            <person name="Grigoriev I.V."/>
            <person name="Hibbett D.S."/>
        </authorList>
    </citation>
    <scope>NUCLEOTIDE SEQUENCE [LARGE SCALE GENOMIC DNA]</scope>
    <source>
        <strain evidence="4">RWD-64-598 SS2</strain>
    </source>
</reference>
<sequence length="1189" mass="131561">MSQYTTREERKTLFSSRPSPSSLLSYPCVIAKQDTISTTGKALRHASTAGDEYLTGISFPSWPSNILTSTSQNSAHPRHSPTIPKRNQRPEADTSVVLGSDEGLAAQWTSARVVRETQVVTLPDSMTNVSDARSREYLLRDISARQLLYLKPLLETTTTDHAWLNSPQIDLSQESRLQTNAGTAATGWRSLSSAGIGRSDDFGLVARYVTSLELLVMLKAKFTLCGFSKCLATQLLQSSVAMGTRGGGDSPSPRSARGDVPRSGHEYPLTPTSTERHHRSRELKRTRSIDGDRGLVKRKKADTSPPNHTQNRTRQWVSRHQRRGVGQYAVNRRPLRYDPSVDNNVDREMQVNVDAAPPVHIEERTLQWVAEQGTLKRSCPFEDSGLPYKRSKLGSLFPPILPISLPRVIRLRRHDAIPSLPAGFCPFQTLPIEVMLQVYDNLDLDSRLTAAQVCRNTAAAVARLIPHPAGLKDRYISVSLLNIRLLVVAARLQTLRLDAYLACHFPDDNDTALLFVVRGLALVAEFVPGDATMSITFYPSAIPCIARQGFTTLIRSIHCGGFQNLAIHDVPALEPPSRLQRNSIITSLSASSYRELTLSTVAFQPGIAFTTRQILNSSSSIQCLSLASVRLKPSQWKALLEPLTIRDLDDFSVPASCPSTTIQKFLGRHPSMSYLNIEQHGDQELTSWPANFRIPNALASFAAPLFVWKRIGNLSSVSTLFHASVYLSTNRRSDVDYFADIQTALLKCKHIRCMTVTLPPKMVNWRNTPGVDTGVDITFKPLIGLWIGHFPDLRTFRFRAFTAGLGPSRENALRSIEAELRDIARINEHPPVDQVSGMTLISQWLYLIAVPYIAVVSGFSGIPTAFSPPPPHSFARRPRRTLGLRLRPHPRLAAFRTYPGGEATPPHLPRCPLRPSWPLPAADLCSQWGLSACDRNTPTHFRPIHPAIFDPPEAPCPSATSTLRVKIPNIGYEKFILMHETELLERASLSYSQWTEIKFTALEFANLYLDKGRRYEEQSTVKIAIVVQKVTMKLPYLHNWEGQWPVRVFLLRLLTGRFWTPDSKEAGLPAPFVFSADSAPIVAVKSHPYCCIEASGTTSGNSAVEGGSGGSGDSTTTSTANVITNTGDKLAEFLKNKCMTDLSGYQDELGMLGITCIEDLMLLCVMGRRITLVILAGAAQNEGRHQGPH</sequence>
<feature type="region of interest" description="Disordered" evidence="1">
    <location>
        <begin position="68"/>
        <end position="91"/>
    </location>
</feature>
<protein>
    <recommendedName>
        <fullName evidence="2">F-box domain-containing protein</fullName>
    </recommendedName>
</protein>
<evidence type="ECO:0000256" key="1">
    <source>
        <dbReference type="SAM" id="MobiDB-lite"/>
    </source>
</evidence>
<feature type="region of interest" description="Disordered" evidence="1">
    <location>
        <begin position="1098"/>
        <end position="1118"/>
    </location>
</feature>
<dbReference type="Proteomes" id="UP000053558">
    <property type="component" value="Unassembled WGS sequence"/>
</dbReference>
<comment type="caution">
    <text evidence="3">The sequence shown here is derived from an EMBL/GenBank/DDBJ whole genome shotgun (WGS) entry which is preliminary data.</text>
</comment>
<accession>A0A5M3MS41</accession>
<feature type="compositionally biased region" description="Basic and acidic residues" evidence="1">
    <location>
        <begin position="1"/>
        <end position="12"/>
    </location>
</feature>
<evidence type="ECO:0000259" key="2">
    <source>
        <dbReference type="Pfam" id="PF00646"/>
    </source>
</evidence>
<organism evidence="3 4">
    <name type="scientific">Coniophora puteana (strain RWD-64-598)</name>
    <name type="common">Brown rot fungus</name>
    <dbReference type="NCBI Taxonomy" id="741705"/>
    <lineage>
        <taxon>Eukaryota</taxon>
        <taxon>Fungi</taxon>
        <taxon>Dikarya</taxon>
        <taxon>Basidiomycota</taxon>
        <taxon>Agaricomycotina</taxon>
        <taxon>Agaricomycetes</taxon>
        <taxon>Agaricomycetidae</taxon>
        <taxon>Boletales</taxon>
        <taxon>Coniophorineae</taxon>
        <taxon>Coniophoraceae</taxon>
        <taxon>Coniophora</taxon>
    </lineage>
</organism>
<dbReference type="InterPro" id="IPR001810">
    <property type="entry name" value="F-box_dom"/>
</dbReference>
<dbReference type="Pfam" id="PF00646">
    <property type="entry name" value="F-box"/>
    <property type="match status" value="1"/>
</dbReference>
<evidence type="ECO:0000313" key="4">
    <source>
        <dbReference type="Proteomes" id="UP000053558"/>
    </source>
</evidence>
<dbReference type="RefSeq" id="XP_007767490.1">
    <property type="nucleotide sequence ID" value="XM_007769300.1"/>
</dbReference>
<dbReference type="EMBL" id="JH711577">
    <property type="protein sequence ID" value="EIW81968.1"/>
    <property type="molecule type" value="Genomic_DNA"/>
</dbReference>
<feature type="compositionally biased region" description="Basic and acidic residues" evidence="1">
    <location>
        <begin position="283"/>
        <end position="295"/>
    </location>
</feature>
<feature type="compositionally biased region" description="Basic and acidic residues" evidence="1">
    <location>
        <begin position="256"/>
        <end position="265"/>
    </location>
</feature>
<feature type="region of interest" description="Disordered" evidence="1">
    <location>
        <begin position="242"/>
        <end position="323"/>
    </location>
</feature>
<keyword evidence="4" id="KW-1185">Reference proteome</keyword>
<proteinExistence type="predicted"/>
<feature type="domain" description="F-box" evidence="2">
    <location>
        <begin position="429"/>
        <end position="464"/>
    </location>
</feature>